<dbReference type="Pfam" id="PF24674">
    <property type="entry name" value="MACPF_SNTX"/>
    <property type="match status" value="1"/>
</dbReference>
<evidence type="ECO:0000259" key="13">
    <source>
        <dbReference type="PROSITE" id="PS50089"/>
    </source>
</evidence>
<keyword evidence="18" id="KW-1185">Reference proteome</keyword>
<keyword evidence="8" id="KW-0009">Actin-binding</keyword>
<evidence type="ECO:0000256" key="7">
    <source>
        <dbReference type="ARBA" id="ARBA00022833"/>
    </source>
</evidence>
<dbReference type="Pfam" id="PF00643">
    <property type="entry name" value="zf-B_box"/>
    <property type="match status" value="1"/>
</dbReference>
<dbReference type="PROSITE" id="PS50853">
    <property type="entry name" value="FN3"/>
    <property type="match status" value="2"/>
</dbReference>
<feature type="region of interest" description="Disordered" evidence="12">
    <location>
        <begin position="53"/>
        <end position="75"/>
    </location>
</feature>
<dbReference type="InterPro" id="IPR011705">
    <property type="entry name" value="BACK"/>
</dbReference>
<dbReference type="Gene3D" id="1.20.58.1200">
    <property type="entry name" value="RNA silencing suppressor P21, N-terminal domain"/>
    <property type="match status" value="4"/>
</dbReference>
<feature type="domain" description="Fibronectin type-III" evidence="16">
    <location>
        <begin position="1721"/>
        <end position="1814"/>
    </location>
</feature>
<dbReference type="InterPro" id="IPR027370">
    <property type="entry name" value="Znf-RING_euk"/>
</dbReference>
<dbReference type="Proteomes" id="UP000606274">
    <property type="component" value="Unassembled WGS sequence"/>
</dbReference>
<dbReference type="InterPro" id="IPR003961">
    <property type="entry name" value="FN3_dom"/>
</dbReference>
<feature type="compositionally biased region" description="Polar residues" evidence="12">
    <location>
        <begin position="109"/>
        <end position="122"/>
    </location>
</feature>
<dbReference type="SMART" id="SM00225">
    <property type="entry name" value="BTB"/>
    <property type="match status" value="1"/>
</dbReference>
<dbReference type="CDD" id="cd19769">
    <property type="entry name" value="Bbox2_TRIM16-like"/>
    <property type="match status" value="1"/>
</dbReference>
<dbReference type="Pfam" id="PF18078">
    <property type="entry name" value="Thioredoxin_11"/>
    <property type="match status" value="1"/>
</dbReference>
<dbReference type="PROSITE" id="PS50097">
    <property type="entry name" value="BTB"/>
    <property type="match status" value="1"/>
</dbReference>
<evidence type="ECO:0000256" key="10">
    <source>
        <dbReference type="PROSITE-ProRule" id="PRU00024"/>
    </source>
</evidence>
<keyword evidence="6 10" id="KW-0863">Zinc-finger</keyword>
<dbReference type="InterPro" id="IPR013083">
    <property type="entry name" value="Znf_RING/FYVE/PHD"/>
</dbReference>
<evidence type="ECO:0000256" key="11">
    <source>
        <dbReference type="SAM" id="Coils"/>
    </source>
</evidence>
<dbReference type="InterPro" id="IPR040581">
    <property type="entry name" value="Thioredoxin_11"/>
</dbReference>
<dbReference type="SMART" id="SM00612">
    <property type="entry name" value="Kelch"/>
    <property type="match status" value="6"/>
</dbReference>
<keyword evidence="2" id="KW-0880">Kelch repeat</keyword>
<organism evidence="17 18">
    <name type="scientific">Silurus meridionalis</name>
    <name type="common">Southern catfish</name>
    <name type="synonym">Silurus soldatovi meridionalis</name>
    <dbReference type="NCBI Taxonomy" id="175797"/>
    <lineage>
        <taxon>Eukaryota</taxon>
        <taxon>Metazoa</taxon>
        <taxon>Chordata</taxon>
        <taxon>Craniata</taxon>
        <taxon>Vertebrata</taxon>
        <taxon>Euteleostomi</taxon>
        <taxon>Actinopterygii</taxon>
        <taxon>Neopterygii</taxon>
        <taxon>Teleostei</taxon>
        <taxon>Ostariophysi</taxon>
        <taxon>Siluriformes</taxon>
        <taxon>Siluridae</taxon>
        <taxon>Silurus</taxon>
    </lineage>
</organism>
<feature type="domain" description="RING-type" evidence="13">
    <location>
        <begin position="908"/>
        <end position="949"/>
    </location>
</feature>
<dbReference type="PANTHER" id="PTHR31594">
    <property type="entry name" value="AIG1-TYPE G DOMAIN-CONTAINING PROTEIN"/>
    <property type="match status" value="1"/>
</dbReference>
<feature type="compositionally biased region" description="Low complexity" evidence="12">
    <location>
        <begin position="62"/>
        <end position="75"/>
    </location>
</feature>
<feature type="region of interest" description="Disordered" evidence="12">
    <location>
        <begin position="89"/>
        <end position="165"/>
    </location>
</feature>
<keyword evidence="4" id="KW-0479">Metal-binding</keyword>
<dbReference type="CDD" id="cd18234">
    <property type="entry name" value="BTB_POZ_KLHL1-like"/>
    <property type="match status" value="1"/>
</dbReference>
<evidence type="ECO:0000259" key="14">
    <source>
        <dbReference type="PROSITE" id="PS50097"/>
    </source>
</evidence>
<dbReference type="Pfam" id="PF24681">
    <property type="entry name" value="Kelch_KLHDC2_KLHL20_DRC7"/>
    <property type="match status" value="1"/>
</dbReference>
<keyword evidence="7" id="KW-0862">Zinc</keyword>
<dbReference type="Gene3D" id="1.25.40.420">
    <property type="match status" value="1"/>
</dbReference>
<evidence type="ECO:0000256" key="5">
    <source>
        <dbReference type="ARBA" id="ARBA00022737"/>
    </source>
</evidence>
<dbReference type="Pfam" id="PF00651">
    <property type="entry name" value="BTB"/>
    <property type="match status" value="1"/>
</dbReference>
<evidence type="ECO:0000256" key="4">
    <source>
        <dbReference type="ARBA" id="ARBA00022723"/>
    </source>
</evidence>
<dbReference type="Gene3D" id="3.30.160.60">
    <property type="entry name" value="Classic Zinc Finger"/>
    <property type="match status" value="1"/>
</dbReference>
<evidence type="ECO:0000256" key="6">
    <source>
        <dbReference type="ARBA" id="ARBA00022771"/>
    </source>
</evidence>
<dbReference type="Gene3D" id="3.30.710.10">
    <property type="entry name" value="Potassium Channel Kv1.1, Chain A"/>
    <property type="match status" value="1"/>
</dbReference>
<dbReference type="Pfam" id="PF01344">
    <property type="entry name" value="Kelch_1"/>
    <property type="match status" value="2"/>
</dbReference>
<comment type="subcellular location">
    <subcellularLocation>
        <location evidence="1">Cytoplasm</location>
        <location evidence="1">Cytoskeleton</location>
    </subcellularLocation>
</comment>
<feature type="compositionally biased region" description="Pro residues" evidence="12">
    <location>
        <begin position="92"/>
        <end position="104"/>
    </location>
</feature>
<dbReference type="InterPro" id="IPR015915">
    <property type="entry name" value="Kelch-typ_b-propeller"/>
</dbReference>
<evidence type="ECO:0000259" key="15">
    <source>
        <dbReference type="PROSITE" id="PS50119"/>
    </source>
</evidence>
<evidence type="ECO:0000256" key="2">
    <source>
        <dbReference type="ARBA" id="ARBA00022441"/>
    </source>
</evidence>
<dbReference type="Gene3D" id="3.30.40.10">
    <property type="entry name" value="Zinc/RING finger domain, C3HC4 (zinc finger)"/>
    <property type="match status" value="1"/>
</dbReference>
<evidence type="ECO:0000256" key="9">
    <source>
        <dbReference type="ARBA" id="ARBA00023212"/>
    </source>
</evidence>
<dbReference type="InterPro" id="IPR056072">
    <property type="entry name" value="SNTX_MACPF/CDC-like_dom"/>
</dbReference>
<dbReference type="CDD" id="cd00063">
    <property type="entry name" value="FN3"/>
    <property type="match status" value="2"/>
</dbReference>
<dbReference type="SMART" id="SM00184">
    <property type="entry name" value="RING"/>
    <property type="match status" value="1"/>
</dbReference>
<dbReference type="InterPro" id="IPR000315">
    <property type="entry name" value="Znf_B-box"/>
</dbReference>
<gene>
    <name evidence="17" type="ORF">HF521_015092</name>
</gene>
<reference evidence="17" key="1">
    <citation type="submission" date="2020-08" db="EMBL/GenBank/DDBJ databases">
        <title>Chromosome-level assembly of Southern catfish (Silurus meridionalis) provides insights into visual adaptation to the nocturnal and benthic lifestyles.</title>
        <authorList>
            <person name="Zhang Y."/>
            <person name="Wang D."/>
            <person name="Peng Z."/>
        </authorList>
    </citation>
    <scope>NUCLEOTIDE SEQUENCE</scope>
    <source>
        <strain evidence="17">SWU-2019-XX</strain>
        <tissue evidence="17">Muscle</tissue>
    </source>
</reference>
<keyword evidence="5" id="KW-0677">Repeat</keyword>
<dbReference type="GO" id="GO:0003779">
    <property type="term" value="F:actin binding"/>
    <property type="evidence" value="ECO:0007669"/>
    <property type="project" value="UniProtKB-KW"/>
</dbReference>
<evidence type="ECO:0000313" key="18">
    <source>
        <dbReference type="Proteomes" id="UP000606274"/>
    </source>
</evidence>
<dbReference type="FunFam" id="2.120.10.80:FF:000017">
    <property type="entry name" value="kelch-like protein 1 isoform X2"/>
    <property type="match status" value="1"/>
</dbReference>
<evidence type="ECO:0000256" key="3">
    <source>
        <dbReference type="ARBA" id="ARBA00022490"/>
    </source>
</evidence>
<dbReference type="SUPFAM" id="SSF49265">
    <property type="entry name" value="Fibronectin type III"/>
    <property type="match status" value="1"/>
</dbReference>
<dbReference type="FunFam" id="1.25.40.420:FF:000001">
    <property type="entry name" value="Kelch-like family member 12"/>
    <property type="match status" value="1"/>
</dbReference>
<keyword evidence="9" id="KW-0206">Cytoskeleton</keyword>
<dbReference type="SUPFAM" id="SSF117281">
    <property type="entry name" value="Kelch motif"/>
    <property type="match status" value="1"/>
</dbReference>
<dbReference type="InterPro" id="IPR011043">
    <property type="entry name" value="Gal_Oxase/kelch_b-propeller"/>
</dbReference>
<feature type="domain" description="B box-type" evidence="15">
    <location>
        <begin position="1042"/>
        <end position="1077"/>
    </location>
</feature>
<dbReference type="InterPro" id="IPR001841">
    <property type="entry name" value="Znf_RING"/>
</dbReference>
<dbReference type="PROSITE" id="PS50089">
    <property type="entry name" value="ZF_RING_2"/>
    <property type="match status" value="1"/>
</dbReference>
<dbReference type="SUPFAM" id="SSF54695">
    <property type="entry name" value="POZ domain"/>
    <property type="match status" value="1"/>
</dbReference>
<proteinExistence type="predicted"/>
<dbReference type="InterPro" id="IPR013783">
    <property type="entry name" value="Ig-like_fold"/>
</dbReference>
<dbReference type="Pfam" id="PF13445">
    <property type="entry name" value="zf-RING_UBOX"/>
    <property type="match status" value="1"/>
</dbReference>
<accession>A0A8T0A4H7</accession>
<dbReference type="SUPFAM" id="SSF57850">
    <property type="entry name" value="RING/U-box"/>
    <property type="match status" value="1"/>
</dbReference>
<dbReference type="GO" id="GO:0008270">
    <property type="term" value="F:zinc ion binding"/>
    <property type="evidence" value="ECO:0007669"/>
    <property type="project" value="UniProtKB-KW"/>
</dbReference>
<feature type="coiled-coil region" evidence="11">
    <location>
        <begin position="1100"/>
        <end position="1130"/>
    </location>
</feature>
<dbReference type="SUPFAM" id="SSF52047">
    <property type="entry name" value="RNI-like"/>
    <property type="match status" value="1"/>
</dbReference>
<sequence>MSAPGRKDFDVKQILRIRWRWFGHATSPPPGAHHHQAQQEQEPLVEQLLSRTGDLHRHHQQSCAPGSSPPACASSLVSDTRIKLSASSSCPPLLPLPHLPPPPLRSASQQECRSAAFTSPSFDVTRESTGLCGGGGASDDEKNNNADTGASNDNAESESSSCRTSNSSATLSSCVSMEPCVQDELFQSHSHAEHTFKRMETYLRTRKLCDVVLVAGERKIPAHRLVLSSVSDYFAAMFTSDVREAKQEEVKMEGVDPDALWVLVQYAYTGRLELREDTIESLLSAACLLQLSAVVQACCSYLMKQLHPSNCLGIRSFADAQGCQDLHKVAQNYTMEHFLGVMKNQEFLLLPACEVEKLLVSDDMNVPDEETVVSALLSWVRYDPASRQAQLPSLLQHVRLPLLKPQFLADMEANVLLRDSVECQRLVMEAMKYHLLPERRPLLQSPRTRPRKATVGTLFAVGGMDATKGATSMEQYCVRRDTWRQVGALSGRRLQFGVAVIEQRLYVVGGRDGLKTLNTVECYNPRSNTWSVMPPMATHRHGLGVAVLEGPMYAVGGHDGWSYLSTVERWDPQARQWSFVASMATPELYAVGGRDGSSCLKSVECFDPHTNKWSACSPMAKRRGGVGVATWNGFLYAIGGHDAPASSLASRLSDCVERFDPKTDTWTAVAPMSVSRDAVGVCLLGDRLYAVGGYDGQVYLNTVEAYDPQTNEWTQEAETRIKTRVPGSGIRNYKMPEQQGTFRPSVINSDWLMDSLPTFPRDNGDIAMSNFFQERLPSPGPSYGSGRNSQLMVRRGFTQSDMHRGASPCTSANSDGSIGRKCSRRIFSRCFASPTLGLSMGETSTFKSRIKQEASSSASFSFTSERMTPGPIPSPCLSYRSDHSMGVPPIFSLRSSYNSLLKDDFLKCFICKDVMKEPVSIPCGHSFCRTCICWEIANQKKCWCCPQCRKRFTAYPELNLNQALDGLLKQPGFSRAPPSQNYAGPEEMACDICSGKKLRAVKLCLTCSVAYCETHVRQHYTVEALQRHILTDVTEDLVKRTCQLHHRALEYFCKTDQQLICLDCVMQRHNGHDILLINVGSHEAYLHKILFCFKECRTEISDLYKHIEELTAKNKNLERAESELSHLSKRFCRGLKDPTDFTSEFVEVAALGRRVNLGMLYDCRSDSFRSDVILWEKTLISSMKLLIPRPQTDLRVLEKDTLQERLAALDLSVSLRASVVSGLVEMTGASAFINHPFQSELQDRITVHYRTSTRLDMISHDLLHHGFPLSMTDMTTATHVVVAVLYGSQAFFVLDKKKDKTVETVENAQLKDIVKKMISSSRQTDLISRLNEYHCAAYIDGDVLQSPLDSRILNPGVVPLKVWLYPLKNLHQTSACTVKDISEDQLCKAEEFLEKVNIDLNFCQHLMVVDGGHEIFTRFPALKKALSEFYSLLQQYQSNFQRRLASCIKTIRESGAEEEEEKLQDLLDRNNQSPFSPQCTHQWLQNKYSQIRALIQCKADNVDILNSQDDLQRFVQDHQADRVLCFSFTSLEGEDPFLSTLKQNSVSVNMTLTKETQQVFMISETSQKILSGLQLFMSNKKINEGTQETMFIAASVPDVNFSDFAIRLYQSGHLVSQNVQLDIKPDPLEMIAVQQTRVTMKLQSWKSSQTTEPYRVEYRTVSEDKSSVETKWRVIPCSEENCVVTGLVPGTRYEVRYALMDSNGMSDCSSITQFQTASRHRPGPPTVLKPNKESLYIAWQRAESDEDSPVLCYKVEYLDAGLEGWQSIQTDGPVCECTINLLHSNCYRFRVSAVYGNGDISIPSEETKFHVRVWTIDFSKRKASVFLEDLRLRKTKKSVKLQGCTDEESEVRSFLQCLSYISQLSIDPPQASKESLYDWRKKMALFLMKLCLQAAIYQKETIQETFHKLPSCYFKTYREQSSFLLDLYSCAKDYEIQTGQNVRPALQAVYQTLPKVWSINLSERKTSLFLEVLELQKVKKPVELRGWSKESETRILLRCLPYISQLSFIPLQQQREWRTRLRRYLLDLCLQAALHQKEMIKSIVEKCFKTDKEISVFLMLLYSNIRDYETQTGRSVLPALQEVFESFPKIWSLNLSDKKNGLFLEVLKLQTVKKAVEIKGFSEDENEMKIFLQCLPYISQLRFGFVLHGQKRKLSTLRFVVKLFAGVAELSAEKGESFTEVLASLCSFRTFSCNGDDQEYDNVAHCGLLLELYSHAKDYETETGMSVLPVLREVYESLPDVWTINLSDKNASIFLEVLKLQTVKKAVELTGWSREKRKTRSFFQCLPRISQLRLCSDVLVRMAQAKPVRSHAPVILHKLLLTEPRVHKPDETPCKILKSLAFILRHWEIQCLDLTEYKMAAQSLIGLLNHPELPTIRFSDDTLQKLVEVVYETQDENLTHCFLRTVGGDLTSCSLSWDVINHFLQYHTVTVESRRSTIKQENIQDLLPVLSKVHLRGLKSSFVLSIMRELYETCSAHSVSSLLSSTENCINLENRKLSLVDCAALRFTLEHCMGVSLNLLWTSIPEGELESIVPLLSHVSDLRVDRLLMLRLLHVPELHQEAAVVLSALHHKLDFSSHDALDLTADMTVNGLLLSVEDCRVISRAIQSAQTHIRLNVQDFEIEDAGVELLFPILHKVTLQCSKSVLLRFLILTEADHVRRVTSLAHALSDRMDLSETQLNPQACKALALFLEYSEGLSELDLSHCQLTDHALELLMPRLHKVCVLDLSHNLLTDVSAANIYNAVSSSNTQTVCLFNNRIADSSLFLTDQRFEIW</sequence>
<dbReference type="InterPro" id="IPR006652">
    <property type="entry name" value="Kelch_1"/>
</dbReference>
<dbReference type="SMART" id="SM00336">
    <property type="entry name" value="BBOX"/>
    <property type="match status" value="1"/>
</dbReference>
<dbReference type="InterPro" id="IPR032675">
    <property type="entry name" value="LRR_dom_sf"/>
</dbReference>
<dbReference type="Pfam" id="PF07707">
    <property type="entry name" value="BACK"/>
    <property type="match status" value="1"/>
</dbReference>
<dbReference type="SUPFAM" id="SSF50965">
    <property type="entry name" value="Galactose oxidase, central domain"/>
    <property type="match status" value="1"/>
</dbReference>
<dbReference type="Gene3D" id="2.60.40.10">
    <property type="entry name" value="Immunoglobulins"/>
    <property type="match status" value="2"/>
</dbReference>
<dbReference type="SMART" id="SM00060">
    <property type="entry name" value="FN3"/>
    <property type="match status" value="2"/>
</dbReference>
<feature type="compositionally biased region" description="Low complexity" evidence="12">
    <location>
        <begin position="150"/>
        <end position="165"/>
    </location>
</feature>
<keyword evidence="11" id="KW-0175">Coiled coil</keyword>
<dbReference type="CDD" id="cd19802">
    <property type="entry name" value="Bbox1_TRIM8-like"/>
    <property type="match status" value="1"/>
</dbReference>
<name>A0A8T0A4H7_SILME</name>
<dbReference type="FunFam" id="2.120.10.80:FF:000021">
    <property type="entry name" value="kelch-like protein 1 isoform X2"/>
    <property type="match status" value="1"/>
</dbReference>
<dbReference type="FunFam" id="3.30.710.10:FF:000027">
    <property type="entry name" value="Kelch-like protein 4 isoform 1"/>
    <property type="match status" value="1"/>
</dbReference>
<dbReference type="InterPro" id="IPR000210">
    <property type="entry name" value="BTB/POZ_dom"/>
</dbReference>
<comment type="caution">
    <text evidence="17">The sequence shown here is derived from an EMBL/GenBank/DDBJ whole genome shotgun (WGS) entry which is preliminary data.</text>
</comment>
<feature type="domain" description="BTB" evidence="14">
    <location>
        <begin position="209"/>
        <end position="276"/>
    </location>
</feature>
<dbReference type="SUPFAM" id="SSF57845">
    <property type="entry name" value="B-box zinc-binding domain"/>
    <property type="match status" value="1"/>
</dbReference>
<dbReference type="InterPro" id="IPR036116">
    <property type="entry name" value="FN3_sf"/>
</dbReference>
<dbReference type="InterPro" id="IPR011333">
    <property type="entry name" value="SKP1/BTB/POZ_sf"/>
</dbReference>
<dbReference type="Pfam" id="PF21109">
    <property type="entry name" value="Stonustoxin_helical"/>
    <property type="match status" value="1"/>
</dbReference>
<evidence type="ECO:0000256" key="1">
    <source>
        <dbReference type="ARBA" id="ARBA00004245"/>
    </source>
</evidence>
<dbReference type="InterPro" id="IPR017907">
    <property type="entry name" value="Znf_RING_CS"/>
</dbReference>
<evidence type="ECO:0000313" key="17">
    <source>
        <dbReference type="EMBL" id="KAF7686699.1"/>
    </source>
</evidence>
<protein>
    <submittedName>
        <fullName evidence="17">Uncharacterized protein</fullName>
    </submittedName>
</protein>
<dbReference type="InterPro" id="IPR052090">
    <property type="entry name" value="Cytolytic_pore-forming_toxin"/>
</dbReference>
<dbReference type="SMART" id="SM00875">
    <property type="entry name" value="BACK"/>
    <property type="match status" value="1"/>
</dbReference>
<evidence type="ECO:0000259" key="16">
    <source>
        <dbReference type="PROSITE" id="PS50853"/>
    </source>
</evidence>
<dbReference type="Gene3D" id="3.80.10.10">
    <property type="entry name" value="Ribonuclease Inhibitor"/>
    <property type="match status" value="1"/>
</dbReference>
<keyword evidence="3" id="KW-0963">Cytoplasm</keyword>
<dbReference type="EMBL" id="JABFDY010000028">
    <property type="protein sequence ID" value="KAF7686699.1"/>
    <property type="molecule type" value="Genomic_DNA"/>
</dbReference>
<dbReference type="PROSITE" id="PS00518">
    <property type="entry name" value="ZF_RING_1"/>
    <property type="match status" value="1"/>
</dbReference>
<dbReference type="PROSITE" id="PS50119">
    <property type="entry name" value="ZF_BBOX"/>
    <property type="match status" value="1"/>
</dbReference>
<dbReference type="InterPro" id="IPR048997">
    <property type="entry name" value="Stonustoxin-like_helical"/>
</dbReference>
<dbReference type="PANTHER" id="PTHR31594:SF16">
    <property type="entry name" value="SI:CH211-281L24.3"/>
    <property type="match status" value="1"/>
</dbReference>
<dbReference type="GO" id="GO:0005856">
    <property type="term" value="C:cytoskeleton"/>
    <property type="evidence" value="ECO:0007669"/>
    <property type="project" value="UniProtKB-SubCell"/>
</dbReference>
<evidence type="ECO:0000256" key="8">
    <source>
        <dbReference type="ARBA" id="ARBA00023203"/>
    </source>
</evidence>
<feature type="domain" description="Fibronectin type-III" evidence="16">
    <location>
        <begin position="1624"/>
        <end position="1719"/>
    </location>
</feature>
<evidence type="ECO:0000256" key="12">
    <source>
        <dbReference type="SAM" id="MobiDB-lite"/>
    </source>
</evidence>
<dbReference type="Gene3D" id="2.120.10.80">
    <property type="entry name" value="Kelch-type beta propeller"/>
    <property type="match status" value="2"/>
</dbReference>
<dbReference type="Gene3D" id="4.10.830.40">
    <property type="match status" value="1"/>
</dbReference>